<dbReference type="EMBL" id="JACBZD010000001">
    <property type="protein sequence ID" value="NYI07113.1"/>
    <property type="molecule type" value="Genomic_DNA"/>
</dbReference>
<dbReference type="Pfam" id="PF13673">
    <property type="entry name" value="Acetyltransf_10"/>
    <property type="match status" value="1"/>
</dbReference>
<dbReference type="InterPro" id="IPR000182">
    <property type="entry name" value="GNAT_dom"/>
</dbReference>
<dbReference type="Proteomes" id="UP000567795">
    <property type="component" value="Unassembled WGS sequence"/>
</dbReference>
<dbReference type="GO" id="GO:0016747">
    <property type="term" value="F:acyltransferase activity, transferring groups other than amino-acyl groups"/>
    <property type="evidence" value="ECO:0007669"/>
    <property type="project" value="InterPro"/>
</dbReference>
<dbReference type="CDD" id="cd04301">
    <property type="entry name" value="NAT_SF"/>
    <property type="match status" value="1"/>
</dbReference>
<dbReference type="Gene3D" id="3.40.630.30">
    <property type="match status" value="1"/>
</dbReference>
<evidence type="ECO:0000256" key="1">
    <source>
        <dbReference type="ARBA" id="ARBA00022679"/>
    </source>
</evidence>
<protein>
    <submittedName>
        <fullName evidence="4">Putative GNAT family N-acyltransferase</fullName>
    </submittedName>
</protein>
<evidence type="ECO:0000259" key="3">
    <source>
        <dbReference type="PROSITE" id="PS51186"/>
    </source>
</evidence>
<dbReference type="RefSeq" id="WP_179815588.1">
    <property type="nucleotide sequence ID" value="NZ_JACBZD010000001.1"/>
</dbReference>
<dbReference type="PANTHER" id="PTHR43877:SF2">
    <property type="entry name" value="AMINOALKYLPHOSPHONATE N-ACETYLTRANSFERASE-RELATED"/>
    <property type="match status" value="1"/>
</dbReference>
<evidence type="ECO:0000313" key="4">
    <source>
        <dbReference type="EMBL" id="NYI07113.1"/>
    </source>
</evidence>
<dbReference type="PANTHER" id="PTHR43877">
    <property type="entry name" value="AMINOALKYLPHOSPHONATE N-ACETYLTRANSFERASE-RELATED-RELATED"/>
    <property type="match status" value="1"/>
</dbReference>
<accession>A0A852ZXJ6</accession>
<keyword evidence="5" id="KW-1185">Reference proteome</keyword>
<evidence type="ECO:0000256" key="2">
    <source>
        <dbReference type="ARBA" id="ARBA00023315"/>
    </source>
</evidence>
<dbReference type="PROSITE" id="PS51186">
    <property type="entry name" value="GNAT"/>
    <property type="match status" value="1"/>
</dbReference>
<dbReference type="SUPFAM" id="SSF55729">
    <property type="entry name" value="Acyl-CoA N-acyltransferases (Nat)"/>
    <property type="match status" value="1"/>
</dbReference>
<keyword evidence="1 4" id="KW-0808">Transferase</keyword>
<dbReference type="AlphaFoldDB" id="A0A852ZXJ6"/>
<reference evidence="4 5" key="1">
    <citation type="submission" date="2020-07" db="EMBL/GenBank/DDBJ databases">
        <title>Sequencing the genomes of 1000 actinobacteria strains.</title>
        <authorList>
            <person name="Klenk H.-P."/>
        </authorList>
    </citation>
    <scope>NUCLEOTIDE SEQUENCE [LARGE SCALE GENOMIC DNA]</scope>
    <source>
        <strain evidence="4 5">DSM 42178</strain>
    </source>
</reference>
<proteinExistence type="predicted"/>
<organism evidence="4 5">
    <name type="scientific">Allostreptomyces psammosilenae</name>
    <dbReference type="NCBI Taxonomy" id="1892865"/>
    <lineage>
        <taxon>Bacteria</taxon>
        <taxon>Bacillati</taxon>
        <taxon>Actinomycetota</taxon>
        <taxon>Actinomycetes</taxon>
        <taxon>Kitasatosporales</taxon>
        <taxon>Streptomycetaceae</taxon>
        <taxon>Allostreptomyces</taxon>
    </lineage>
</organism>
<gene>
    <name evidence="4" type="ORF">FHU37_004056</name>
</gene>
<dbReference type="InterPro" id="IPR016181">
    <property type="entry name" value="Acyl_CoA_acyltransferase"/>
</dbReference>
<name>A0A852ZXJ6_9ACTN</name>
<sequence>MTSTPLADVRPTDDPQRDGAFRVREEVFVEEQRVPAEEEWDEYDARCAHFVAHDAGGAVGTVRMLTGADAVAQGGTEDGAVLGRLAVLRRARGTGLGAALVRAVEAEARRRGLVRVDLHAQVQALGFYERLGYTARGPEYLEAGIPHRSMSKRLDGAEPSA</sequence>
<evidence type="ECO:0000313" key="5">
    <source>
        <dbReference type="Proteomes" id="UP000567795"/>
    </source>
</evidence>
<feature type="domain" description="N-acetyltransferase" evidence="3">
    <location>
        <begin position="7"/>
        <end position="155"/>
    </location>
</feature>
<dbReference type="InterPro" id="IPR050832">
    <property type="entry name" value="Bact_Acetyltransf"/>
</dbReference>
<comment type="caution">
    <text evidence="4">The sequence shown here is derived from an EMBL/GenBank/DDBJ whole genome shotgun (WGS) entry which is preliminary data.</text>
</comment>
<keyword evidence="2 4" id="KW-0012">Acyltransferase</keyword>